<feature type="domain" description="DUF302" evidence="1">
    <location>
        <begin position="37"/>
        <end position="99"/>
    </location>
</feature>
<protein>
    <submittedName>
        <fullName evidence="2">DUF302 domain-containing protein</fullName>
    </submittedName>
</protein>
<name>A0A5C1I841_9SPHI</name>
<dbReference type="RefSeq" id="WP_112573504.1">
    <property type="nucleotide sequence ID" value="NZ_CP043450.1"/>
</dbReference>
<reference evidence="2" key="1">
    <citation type="submission" date="2019-08" db="EMBL/GenBank/DDBJ databases">
        <title>Comparative genome analysis confer to the adaptation heavy metal polluted environment.</title>
        <authorList>
            <person name="Li Y."/>
        </authorList>
    </citation>
    <scope>NUCLEOTIDE SEQUENCE [LARGE SCALE GENOMIC DNA]</scope>
    <source>
        <strain evidence="2">P1</strain>
    </source>
</reference>
<proteinExistence type="predicted"/>
<evidence type="ECO:0000313" key="2">
    <source>
        <dbReference type="EMBL" id="QEM14239.1"/>
    </source>
</evidence>
<dbReference type="SUPFAM" id="SSF103247">
    <property type="entry name" value="TT1751-like"/>
    <property type="match status" value="1"/>
</dbReference>
<dbReference type="InterPro" id="IPR005180">
    <property type="entry name" value="DUF302"/>
</dbReference>
<gene>
    <name evidence="2" type="ORF">DEO27_030895</name>
</gene>
<dbReference type="EMBL" id="CP043450">
    <property type="protein sequence ID" value="QEM14239.1"/>
    <property type="molecule type" value="Genomic_DNA"/>
</dbReference>
<dbReference type="PANTHER" id="PTHR38342">
    <property type="entry name" value="SLR5037 PROTEIN"/>
    <property type="match status" value="1"/>
</dbReference>
<dbReference type="InterPro" id="IPR035923">
    <property type="entry name" value="TT1751-like_sf"/>
</dbReference>
<dbReference type="PANTHER" id="PTHR38342:SF2">
    <property type="entry name" value="INNER MEMBRANE OR EXPORTED"/>
    <property type="match status" value="1"/>
</dbReference>
<evidence type="ECO:0000259" key="1">
    <source>
        <dbReference type="Pfam" id="PF03625"/>
    </source>
</evidence>
<dbReference type="Gene3D" id="3.30.310.70">
    <property type="entry name" value="TT1751-like domain"/>
    <property type="match status" value="1"/>
</dbReference>
<dbReference type="Pfam" id="PF03625">
    <property type="entry name" value="DUF302"/>
    <property type="match status" value="1"/>
</dbReference>
<sequence>MNPTGVIIRQSDYTVKEVIDRLENALKQKGITIYARIDQQAEALKGGINLPPLEFLLFGNPAKGGLIMEFNPATALDLPLKVIAWKNGENKTWVAYNDPDFIKQRYSLTDQLTAILDIGPIVTAILQH</sequence>
<evidence type="ECO:0000313" key="3">
    <source>
        <dbReference type="Proteomes" id="UP000251402"/>
    </source>
</evidence>
<dbReference type="CDD" id="cd14797">
    <property type="entry name" value="DUF302"/>
    <property type="match status" value="1"/>
</dbReference>
<dbReference type="Proteomes" id="UP000251402">
    <property type="component" value="Chromosome"/>
</dbReference>
<accession>A0A5C1I841</accession>
<dbReference type="KEGG" id="mrub:DEO27_030895"/>
<organism evidence="2 3">
    <name type="scientific">Mucilaginibacter rubeus</name>
    <dbReference type="NCBI Taxonomy" id="2027860"/>
    <lineage>
        <taxon>Bacteria</taxon>
        <taxon>Pseudomonadati</taxon>
        <taxon>Bacteroidota</taxon>
        <taxon>Sphingobacteriia</taxon>
        <taxon>Sphingobacteriales</taxon>
        <taxon>Sphingobacteriaceae</taxon>
        <taxon>Mucilaginibacter</taxon>
    </lineage>
</organism>
<dbReference type="AlphaFoldDB" id="A0A5C1I841"/>
<keyword evidence="3" id="KW-1185">Reference proteome</keyword>
<dbReference type="OrthoDB" id="9799367at2"/>